<dbReference type="EMBL" id="JOTP01000006">
    <property type="protein sequence ID" value="KEP26883.1"/>
    <property type="molecule type" value="Genomic_DNA"/>
</dbReference>
<dbReference type="eggNOG" id="COG0583">
    <property type="taxonomic scope" value="Bacteria"/>
</dbReference>
<organism evidence="6 7">
    <name type="scientific">Bacillus zhangzhouensis</name>
    <dbReference type="NCBI Taxonomy" id="1178540"/>
    <lineage>
        <taxon>Bacteria</taxon>
        <taxon>Bacillati</taxon>
        <taxon>Bacillota</taxon>
        <taxon>Bacilli</taxon>
        <taxon>Bacillales</taxon>
        <taxon>Bacillaceae</taxon>
        <taxon>Bacillus</taxon>
    </lineage>
</organism>
<reference evidence="6 7" key="1">
    <citation type="submission" date="2012-09" db="EMBL/GenBank/DDBJ databases">
        <title>Genome Sequence of Bacillus sp. DW5-4.</title>
        <authorList>
            <person name="Lai Q."/>
            <person name="Liu Y."/>
            <person name="Shao Z."/>
        </authorList>
    </citation>
    <scope>NUCLEOTIDE SEQUENCE [LARGE SCALE GENOMIC DNA]</scope>
    <source>
        <strain evidence="6 7">DW5-4</strain>
    </source>
</reference>
<dbReference type="AlphaFoldDB" id="A0A081LCA7"/>
<dbReference type="Proteomes" id="UP000028091">
    <property type="component" value="Unassembled WGS sequence"/>
</dbReference>
<dbReference type="RefSeq" id="WP_034320098.1">
    <property type="nucleotide sequence ID" value="NZ_JOTP01000006.1"/>
</dbReference>
<dbReference type="InterPro" id="IPR036388">
    <property type="entry name" value="WH-like_DNA-bd_sf"/>
</dbReference>
<gene>
    <name evidence="6" type="ORF">BA70_16815</name>
</gene>
<evidence type="ECO:0000256" key="3">
    <source>
        <dbReference type="ARBA" id="ARBA00023125"/>
    </source>
</evidence>
<evidence type="ECO:0000259" key="5">
    <source>
        <dbReference type="PROSITE" id="PS50931"/>
    </source>
</evidence>
<dbReference type="PANTHER" id="PTHR30126:SF40">
    <property type="entry name" value="HTH-TYPE TRANSCRIPTIONAL REGULATOR GLTR"/>
    <property type="match status" value="1"/>
</dbReference>
<accession>A0A081LCA7</accession>
<dbReference type="SUPFAM" id="SSF46785">
    <property type="entry name" value="Winged helix' DNA-binding domain"/>
    <property type="match status" value="1"/>
</dbReference>
<dbReference type="Pfam" id="PF00126">
    <property type="entry name" value="HTH_1"/>
    <property type="match status" value="1"/>
</dbReference>
<keyword evidence="2" id="KW-0805">Transcription regulation</keyword>
<protein>
    <submittedName>
        <fullName evidence="6">LysR family transcriptional regulator</fullName>
    </submittedName>
</protein>
<dbReference type="PROSITE" id="PS50931">
    <property type="entry name" value="HTH_LYSR"/>
    <property type="match status" value="1"/>
</dbReference>
<dbReference type="InterPro" id="IPR036390">
    <property type="entry name" value="WH_DNA-bd_sf"/>
</dbReference>
<evidence type="ECO:0000256" key="1">
    <source>
        <dbReference type="ARBA" id="ARBA00009437"/>
    </source>
</evidence>
<comment type="similarity">
    <text evidence="1">Belongs to the LysR transcriptional regulatory family.</text>
</comment>
<dbReference type="CDD" id="cd05466">
    <property type="entry name" value="PBP2_LTTR_substrate"/>
    <property type="match status" value="1"/>
</dbReference>
<dbReference type="Gene3D" id="3.40.190.10">
    <property type="entry name" value="Periplasmic binding protein-like II"/>
    <property type="match status" value="2"/>
</dbReference>
<dbReference type="GO" id="GO:0003700">
    <property type="term" value="F:DNA-binding transcription factor activity"/>
    <property type="evidence" value="ECO:0007669"/>
    <property type="project" value="InterPro"/>
</dbReference>
<dbReference type="Pfam" id="PF03466">
    <property type="entry name" value="LysR_substrate"/>
    <property type="match status" value="1"/>
</dbReference>
<evidence type="ECO:0000313" key="7">
    <source>
        <dbReference type="Proteomes" id="UP000028091"/>
    </source>
</evidence>
<dbReference type="InterPro" id="IPR005119">
    <property type="entry name" value="LysR_subst-bd"/>
</dbReference>
<comment type="caution">
    <text evidence="6">The sequence shown here is derived from an EMBL/GenBank/DDBJ whole genome shotgun (WGS) entry which is preliminary data.</text>
</comment>
<dbReference type="PRINTS" id="PR00039">
    <property type="entry name" value="HTHLYSR"/>
</dbReference>
<dbReference type="Gene3D" id="1.10.10.10">
    <property type="entry name" value="Winged helix-like DNA-binding domain superfamily/Winged helix DNA-binding domain"/>
    <property type="match status" value="1"/>
</dbReference>
<keyword evidence="4" id="KW-0804">Transcription</keyword>
<evidence type="ECO:0000256" key="4">
    <source>
        <dbReference type="ARBA" id="ARBA00023163"/>
    </source>
</evidence>
<dbReference type="GO" id="GO:0000976">
    <property type="term" value="F:transcription cis-regulatory region binding"/>
    <property type="evidence" value="ECO:0007669"/>
    <property type="project" value="TreeGrafter"/>
</dbReference>
<sequence length="302" mass="33986">MNLHALRIFAKVAETKSVTQTADVLALTQPAVTAQLRSIEREIGFRLFKRNGRGITLTEMGKILYPYARQVFEAEKEVEYQITLLQNGKKGRLRIASTYVPLNFLLPDWLAAFKTSSPQTEIELKSGNSAQVIESLLQYQSDVAIAVIEDLHHEEILTSHLTDLSYDFIVPADHPLNGKTVPLERLSHEPFLMREEGSSTREKLFSLFTSKGIKKPTVDLQFSGVHEAIQMIKAGYGITLVPRDAVHRSLDRKEIGRVYIEGIEIVRPVVVCKRANDLEENKTVNAFLQMKDIGPFTTPPSN</sequence>
<feature type="domain" description="HTH lysR-type" evidence="5">
    <location>
        <begin position="1"/>
        <end position="58"/>
    </location>
</feature>
<evidence type="ECO:0000256" key="2">
    <source>
        <dbReference type="ARBA" id="ARBA00023015"/>
    </source>
</evidence>
<dbReference type="FunFam" id="1.10.10.10:FF:000001">
    <property type="entry name" value="LysR family transcriptional regulator"/>
    <property type="match status" value="1"/>
</dbReference>
<dbReference type="InterPro" id="IPR000847">
    <property type="entry name" value="LysR_HTH_N"/>
</dbReference>
<dbReference type="SUPFAM" id="SSF53850">
    <property type="entry name" value="Periplasmic binding protein-like II"/>
    <property type="match status" value="1"/>
</dbReference>
<proteinExistence type="inferred from homology"/>
<dbReference type="OrthoDB" id="9803735at2"/>
<keyword evidence="7" id="KW-1185">Reference proteome</keyword>
<name>A0A081LCA7_9BACI</name>
<evidence type="ECO:0000313" key="6">
    <source>
        <dbReference type="EMBL" id="KEP26883.1"/>
    </source>
</evidence>
<dbReference type="PANTHER" id="PTHR30126">
    <property type="entry name" value="HTH-TYPE TRANSCRIPTIONAL REGULATOR"/>
    <property type="match status" value="1"/>
</dbReference>
<keyword evidence="3" id="KW-0238">DNA-binding</keyword>